<dbReference type="GO" id="GO:0005811">
    <property type="term" value="C:lipid droplet"/>
    <property type="evidence" value="ECO:0007669"/>
    <property type="project" value="EnsemblFungi"/>
</dbReference>
<dbReference type="PANTHER" id="PTHR11005">
    <property type="entry name" value="LYSOSOMAL ACID LIPASE-RELATED"/>
    <property type="match status" value="1"/>
</dbReference>
<dbReference type="AlphaFoldDB" id="G0W9P0"/>
<dbReference type="GO" id="GO:0004771">
    <property type="term" value="F:sterol ester esterase activity"/>
    <property type="evidence" value="ECO:0007669"/>
    <property type="project" value="EnsemblFungi"/>
</dbReference>
<organism evidence="4 5">
    <name type="scientific">Naumovozyma dairenensis (strain ATCC 10597 / BCRC 20456 / CBS 421 / NBRC 0211 / NRRL Y-12639)</name>
    <name type="common">Saccharomyces dairenensis</name>
    <dbReference type="NCBI Taxonomy" id="1071378"/>
    <lineage>
        <taxon>Eukaryota</taxon>
        <taxon>Fungi</taxon>
        <taxon>Dikarya</taxon>
        <taxon>Ascomycota</taxon>
        <taxon>Saccharomycotina</taxon>
        <taxon>Saccharomycetes</taxon>
        <taxon>Saccharomycetales</taxon>
        <taxon>Saccharomycetaceae</taxon>
        <taxon>Naumovozyma</taxon>
    </lineage>
</organism>
<dbReference type="STRING" id="1071378.G0W9P0"/>
<feature type="compositionally biased region" description="Basic and acidic residues" evidence="1">
    <location>
        <begin position="497"/>
        <end position="506"/>
    </location>
</feature>
<dbReference type="Gene3D" id="3.40.50.1820">
    <property type="entry name" value="alpha/beta hydrolase"/>
    <property type="match status" value="1"/>
</dbReference>
<sequence length="506" mass="58735">MVRMTKMPIKLFKKTSRRIVSSLILNLSLSLIFIVALYKIYFIEYYNSMSPFGKFITKNVDKDSSSSARENNNTTKQKKNVIRNNNNNKFKEDLNLYPTLNHYYNQYGIEIEEFQLETKDGFIIDLWHLKSKTNFQCQNNIGQNSPVLMIHGLLQSSGSFASNGQNSLAYYMFNSGFDVWLGNNRCGFTPNWNPKLIPKKKRWDWDINEMVNYDLPMLIDHVLKVTNFEKLSIVCHSQGTTQVFLNLLQDKGKDKNCAPMIDKIENVIALAPALYPGPILNDHPIFKLMSMAIDSPVVFGEKNFINIMMVARKLFLGTAFFGFICYTIFNYLFGWNDLLWDDGLKNRHFQFSPVFVSVKLMQWWISRDPNKKSFIKNYNDFFPQYKKWFSKLGDDDTKQKIIPNFLIFIPGQDKLVDGQRVIKHFRNFENEASYKIWYIEEYSHVDILWANDVLEKVGRPILQNMRLSHINNNNSVPSTASATATATAAVSPPASQHLKESHDKLN</sequence>
<accession>G0W9P0</accession>
<keyword evidence="2" id="KW-0812">Transmembrane</keyword>
<dbReference type="OrthoDB" id="6130531at2759"/>
<evidence type="ECO:0000256" key="1">
    <source>
        <dbReference type="SAM" id="MobiDB-lite"/>
    </source>
</evidence>
<dbReference type="GO" id="GO:0016125">
    <property type="term" value="P:sterol metabolic process"/>
    <property type="evidence" value="ECO:0007669"/>
    <property type="project" value="EnsemblFungi"/>
</dbReference>
<dbReference type="InterPro" id="IPR006693">
    <property type="entry name" value="AB_hydrolase_lipase"/>
</dbReference>
<keyword evidence="2" id="KW-1133">Transmembrane helix</keyword>
<dbReference type="OMA" id="HVSVKLM"/>
<evidence type="ECO:0000313" key="5">
    <source>
        <dbReference type="Proteomes" id="UP000000689"/>
    </source>
</evidence>
<dbReference type="RefSeq" id="XP_003669744.1">
    <property type="nucleotide sequence ID" value="XM_003669696.1"/>
</dbReference>
<evidence type="ECO:0000256" key="2">
    <source>
        <dbReference type="SAM" id="Phobius"/>
    </source>
</evidence>
<reference evidence="4 5" key="1">
    <citation type="journal article" date="2011" name="Proc. Natl. Acad. Sci. U.S.A.">
        <title>Evolutionary erosion of yeast sex chromosomes by mating-type switching accidents.</title>
        <authorList>
            <person name="Gordon J.L."/>
            <person name="Armisen D."/>
            <person name="Proux-Wera E."/>
            <person name="Oheigeartaigh S.S."/>
            <person name="Byrne K.P."/>
            <person name="Wolfe K.H."/>
        </authorList>
    </citation>
    <scope>NUCLEOTIDE SEQUENCE [LARGE SCALE GENOMIC DNA]</scope>
    <source>
        <strain evidence="5">ATCC 10597 / BCRC 20456 / CBS 421 / NBRC 0211 / NRRL Y-12639</strain>
    </source>
</reference>
<dbReference type="Proteomes" id="UP000000689">
    <property type="component" value="Chromosome 4"/>
</dbReference>
<dbReference type="Pfam" id="PF04083">
    <property type="entry name" value="Abhydro_lipase"/>
    <property type="match status" value="1"/>
</dbReference>
<dbReference type="GO" id="GO:0016020">
    <property type="term" value="C:membrane"/>
    <property type="evidence" value="ECO:0007669"/>
    <property type="project" value="EnsemblFungi"/>
</dbReference>
<dbReference type="KEGG" id="ndi:NDAI_0D01870"/>
<dbReference type="InterPro" id="IPR029058">
    <property type="entry name" value="AB_hydrolase_fold"/>
</dbReference>
<dbReference type="GeneID" id="11494872"/>
<evidence type="ECO:0000259" key="3">
    <source>
        <dbReference type="Pfam" id="PF04083"/>
    </source>
</evidence>
<proteinExistence type="predicted"/>
<protein>
    <recommendedName>
        <fullName evidence="3">Partial AB-hydrolase lipase domain-containing protein</fullName>
    </recommendedName>
</protein>
<dbReference type="EMBL" id="HE580270">
    <property type="protein sequence ID" value="CCD24501.1"/>
    <property type="molecule type" value="Genomic_DNA"/>
</dbReference>
<feature type="region of interest" description="Disordered" evidence="1">
    <location>
        <begin position="478"/>
        <end position="506"/>
    </location>
</feature>
<feature type="transmembrane region" description="Helical" evidence="2">
    <location>
        <begin position="20"/>
        <end position="41"/>
    </location>
</feature>
<feature type="compositionally biased region" description="Polar residues" evidence="1">
    <location>
        <begin position="65"/>
        <end position="75"/>
    </location>
</feature>
<keyword evidence="2" id="KW-0472">Membrane</keyword>
<gene>
    <name evidence="4" type="primary">NDAI0D01870</name>
    <name evidence="4" type="ordered locus">NDAI_0D01870</name>
</gene>
<evidence type="ECO:0000313" key="4">
    <source>
        <dbReference type="EMBL" id="CCD24501.1"/>
    </source>
</evidence>
<dbReference type="HOGENOM" id="CLU_024238_3_1_1"/>
<name>G0W9P0_NAUDC</name>
<dbReference type="eggNOG" id="KOG2624">
    <property type="taxonomic scope" value="Eukaryota"/>
</dbReference>
<dbReference type="SUPFAM" id="SSF53474">
    <property type="entry name" value="alpha/beta-Hydrolases"/>
    <property type="match status" value="1"/>
</dbReference>
<feature type="transmembrane region" description="Helical" evidence="2">
    <location>
        <begin position="314"/>
        <end position="333"/>
    </location>
</feature>
<feature type="domain" description="Partial AB-hydrolase lipase" evidence="3">
    <location>
        <begin position="101"/>
        <end position="164"/>
    </location>
</feature>
<feature type="region of interest" description="Disordered" evidence="1">
    <location>
        <begin position="62"/>
        <end position="84"/>
    </location>
</feature>
<keyword evidence="5" id="KW-1185">Reference proteome</keyword>
<feature type="compositionally biased region" description="Low complexity" evidence="1">
    <location>
        <begin position="478"/>
        <end position="495"/>
    </location>
</feature>